<keyword evidence="2" id="KW-1185">Reference proteome</keyword>
<evidence type="ECO:0000313" key="2">
    <source>
        <dbReference type="Proteomes" id="UP000499080"/>
    </source>
</evidence>
<comment type="caution">
    <text evidence="1">The sequence shown here is derived from an EMBL/GenBank/DDBJ whole genome shotgun (WGS) entry which is preliminary data.</text>
</comment>
<dbReference type="AlphaFoldDB" id="A0A4Y2KPD0"/>
<organism evidence="1 2">
    <name type="scientific">Araneus ventricosus</name>
    <name type="common">Orbweaver spider</name>
    <name type="synonym">Epeira ventricosa</name>
    <dbReference type="NCBI Taxonomy" id="182803"/>
    <lineage>
        <taxon>Eukaryota</taxon>
        <taxon>Metazoa</taxon>
        <taxon>Ecdysozoa</taxon>
        <taxon>Arthropoda</taxon>
        <taxon>Chelicerata</taxon>
        <taxon>Arachnida</taxon>
        <taxon>Araneae</taxon>
        <taxon>Araneomorphae</taxon>
        <taxon>Entelegynae</taxon>
        <taxon>Araneoidea</taxon>
        <taxon>Araneidae</taxon>
        <taxon>Araneus</taxon>
    </lineage>
</organism>
<proteinExistence type="predicted"/>
<protein>
    <submittedName>
        <fullName evidence="1">Uncharacterized protein</fullName>
    </submittedName>
</protein>
<evidence type="ECO:0000313" key="1">
    <source>
        <dbReference type="EMBL" id="GBN03176.1"/>
    </source>
</evidence>
<dbReference type="Proteomes" id="UP000499080">
    <property type="component" value="Unassembled WGS sequence"/>
</dbReference>
<name>A0A4Y2KPD0_ARAVE</name>
<accession>A0A4Y2KPD0</accession>
<dbReference type="EMBL" id="BGPR01004772">
    <property type="protein sequence ID" value="GBN03176.1"/>
    <property type="molecule type" value="Genomic_DNA"/>
</dbReference>
<reference evidence="1 2" key="1">
    <citation type="journal article" date="2019" name="Sci. Rep.">
        <title>Orb-weaving spider Araneus ventricosus genome elucidates the spidroin gene catalogue.</title>
        <authorList>
            <person name="Kono N."/>
            <person name="Nakamura H."/>
            <person name="Ohtoshi R."/>
            <person name="Moran D.A.P."/>
            <person name="Shinohara A."/>
            <person name="Yoshida Y."/>
            <person name="Fujiwara M."/>
            <person name="Mori M."/>
            <person name="Tomita M."/>
            <person name="Arakawa K."/>
        </authorList>
    </citation>
    <scope>NUCLEOTIDE SEQUENCE [LARGE SCALE GENOMIC DNA]</scope>
</reference>
<gene>
    <name evidence="1" type="ORF">AVEN_95299_1</name>
</gene>
<sequence>MRNAAPILDSEALVTSTRTHKFKIFEALPPQFLFRQQWRLSVPRRWDPSPNDKTLSFTPQSQLVLGVRNASISLAPCVSTRGQDGGEFQTETLRDDAIWEGVGECQVIWSLLVELVGKLKARWPEEISVFAYEFGYPPNLMPGDEVIGDSLQLFLFEVRRWLPHMKRNCENTLRGIVKCSASSLTTAIMAVRKAGKGQC</sequence>